<evidence type="ECO:0000313" key="2">
    <source>
        <dbReference type="EMBL" id="MBG6138811.1"/>
    </source>
</evidence>
<comment type="caution">
    <text evidence="2">The sequence shown here is derived from an EMBL/GenBank/DDBJ whole genome shotgun (WGS) entry which is preliminary data.</text>
</comment>
<feature type="region of interest" description="Disordered" evidence="1">
    <location>
        <begin position="101"/>
        <end position="140"/>
    </location>
</feature>
<gene>
    <name evidence="2" type="ORF">IW245_005005</name>
</gene>
<dbReference type="RefSeq" id="WP_197005530.1">
    <property type="nucleotide sequence ID" value="NZ_BONS01000009.1"/>
</dbReference>
<accession>A0A8J7GWB1</accession>
<dbReference type="Proteomes" id="UP000622552">
    <property type="component" value="Unassembled WGS sequence"/>
</dbReference>
<keyword evidence="3" id="KW-1185">Reference proteome</keyword>
<organism evidence="2 3">
    <name type="scientific">Longispora fulva</name>
    <dbReference type="NCBI Taxonomy" id="619741"/>
    <lineage>
        <taxon>Bacteria</taxon>
        <taxon>Bacillati</taxon>
        <taxon>Actinomycetota</taxon>
        <taxon>Actinomycetes</taxon>
        <taxon>Micromonosporales</taxon>
        <taxon>Micromonosporaceae</taxon>
        <taxon>Longispora</taxon>
    </lineage>
</organism>
<dbReference type="EMBL" id="JADOUF010000001">
    <property type="protein sequence ID" value="MBG6138811.1"/>
    <property type="molecule type" value="Genomic_DNA"/>
</dbReference>
<dbReference type="PANTHER" id="PTHR43167:SF1">
    <property type="entry name" value="PUTATIVE (AFU_ORTHOLOGUE AFUA_6G01830)-RELATED"/>
    <property type="match status" value="1"/>
</dbReference>
<name>A0A8J7GWB1_9ACTN</name>
<sequence length="240" mass="24962">MSFRGTDAYSGLSDLPALVATAVDVAKKADFPLSCVPAHGELLRVLARGIGPGLIGETGTGCGVGLAWLASGAHPDARLVSVERDPFRAALAAAVFADHPTPRAVSRPGSATTGRSWPDAVNGPRSATADRPGPDATGGPQVEVIGADWRELRGHGPFDLLVLDGGGQGKKGEPPIDPAQWLRPGGMLVIDDFTPSTGWPPTYAGEVDNPRLYWLTHPLLRAAEVRVTPDLVTIVASYPG</sequence>
<dbReference type="AlphaFoldDB" id="A0A8J7GWB1"/>
<dbReference type="SUPFAM" id="SSF53335">
    <property type="entry name" value="S-adenosyl-L-methionine-dependent methyltransferases"/>
    <property type="match status" value="1"/>
</dbReference>
<evidence type="ECO:0000256" key="1">
    <source>
        <dbReference type="SAM" id="MobiDB-lite"/>
    </source>
</evidence>
<evidence type="ECO:0000313" key="3">
    <source>
        <dbReference type="Proteomes" id="UP000622552"/>
    </source>
</evidence>
<dbReference type="Pfam" id="PF13578">
    <property type="entry name" value="Methyltransf_24"/>
    <property type="match status" value="1"/>
</dbReference>
<protein>
    <submittedName>
        <fullName evidence="2">Putative O-methyltransferase YrrM</fullName>
    </submittedName>
</protein>
<dbReference type="Gene3D" id="3.40.50.150">
    <property type="entry name" value="Vaccinia Virus protein VP39"/>
    <property type="match status" value="1"/>
</dbReference>
<proteinExistence type="predicted"/>
<dbReference type="InterPro" id="IPR029063">
    <property type="entry name" value="SAM-dependent_MTases_sf"/>
</dbReference>
<dbReference type="PANTHER" id="PTHR43167">
    <property type="entry name" value="PUTATIVE (AFU_ORTHOLOGUE AFUA_6G01830)-RELATED"/>
    <property type="match status" value="1"/>
</dbReference>
<reference evidence="2" key="1">
    <citation type="submission" date="2020-11" db="EMBL/GenBank/DDBJ databases">
        <title>Sequencing the genomes of 1000 actinobacteria strains.</title>
        <authorList>
            <person name="Klenk H.-P."/>
        </authorList>
    </citation>
    <scope>NUCLEOTIDE SEQUENCE</scope>
    <source>
        <strain evidence="2">DSM 45356</strain>
    </source>
</reference>